<proteinExistence type="predicted"/>
<dbReference type="KEGG" id="ccro:CMC5_001900"/>
<evidence type="ECO:0000256" key="1">
    <source>
        <dbReference type="SAM" id="MobiDB-lite"/>
    </source>
</evidence>
<name>A0A0K1E5Y1_CHOCO</name>
<dbReference type="Proteomes" id="UP000067626">
    <property type="component" value="Chromosome"/>
</dbReference>
<dbReference type="STRING" id="52.CMC5_001900"/>
<protein>
    <submittedName>
        <fullName evidence="2">Uncharacterized protein</fullName>
    </submittedName>
</protein>
<sequence>MQLQARRAFSTAGTAGAMIRGSGQNGVSIRCDITVSARPHADRSGLRAEDTVV</sequence>
<evidence type="ECO:0000313" key="2">
    <source>
        <dbReference type="EMBL" id="AKT36077.1"/>
    </source>
</evidence>
<accession>A0A0K1E5Y1</accession>
<dbReference type="AlphaFoldDB" id="A0A0K1E5Y1"/>
<reference evidence="2 3" key="1">
    <citation type="submission" date="2015-07" db="EMBL/GenBank/DDBJ databases">
        <title>Genome analysis of myxobacterium Chondromyces crocatus Cm c5 reveals a high potential for natural compound synthesis and the genetic basis for the loss of fruiting body formation.</title>
        <authorList>
            <person name="Zaburannyi N."/>
            <person name="Bunk B."/>
            <person name="Maier J."/>
            <person name="Overmann J."/>
            <person name="Mueller R."/>
        </authorList>
    </citation>
    <scope>NUCLEOTIDE SEQUENCE [LARGE SCALE GENOMIC DNA]</scope>
    <source>
        <strain evidence="2 3">Cm c5</strain>
    </source>
</reference>
<feature type="region of interest" description="Disordered" evidence="1">
    <location>
        <begin position="1"/>
        <end position="24"/>
    </location>
</feature>
<gene>
    <name evidence="2" type="ORF">CMC5_001900</name>
</gene>
<keyword evidence="3" id="KW-1185">Reference proteome</keyword>
<evidence type="ECO:0000313" key="3">
    <source>
        <dbReference type="Proteomes" id="UP000067626"/>
    </source>
</evidence>
<organism evidence="2 3">
    <name type="scientific">Chondromyces crocatus</name>
    <dbReference type="NCBI Taxonomy" id="52"/>
    <lineage>
        <taxon>Bacteria</taxon>
        <taxon>Pseudomonadati</taxon>
        <taxon>Myxococcota</taxon>
        <taxon>Polyangia</taxon>
        <taxon>Polyangiales</taxon>
        <taxon>Polyangiaceae</taxon>
        <taxon>Chondromyces</taxon>
    </lineage>
</organism>
<dbReference type="EMBL" id="CP012159">
    <property type="protein sequence ID" value="AKT36077.1"/>
    <property type="molecule type" value="Genomic_DNA"/>
</dbReference>